<keyword evidence="4" id="KW-1185">Reference proteome</keyword>
<gene>
    <name evidence="3" type="ORF">ASPSYDRAFT_43343</name>
</gene>
<sequence length="469" mass="52843">MPFHINVQLDSILKSTACNMEAVSTGVMTVAGYLSSFLLSFTINRIFLAAILVPVYLSKVALCLIPSAIKNSINLVTPTGWSNLVRNSEHYRSRSDTLAHSQLDGSYKFEPDEVFHVEKDGSGWVKSAPWANDTHEFSVCGATVRYIHLRASYSSVLQDGRRTHRPIVFLHGNLSWSYLWRNVFPSLLERGHDVYAIDWLGHGRSDKILRPQSITIELHIHTLVKFFEVAELENAIIAAHDWGGCIALCTLPCLPSNTCDSLFLLSSFFPPRLSDASLHYRLLNRIWYCATGLLHGFLPQSAVLRFIAPHLSKQDIEAYTAPYKGLPCSSKSSVERFSHSIPSLPRFVLFTLRQTYIWKLLEGLAGPSHFDSLNTQARLSAQGDQVRRYWSLRQYDDETEVMHVFGDKDPMLKDYKNVFVQVINPERVVNWAPRGLWIVGAGHMPMEGKPGEVSGLIARFARRPDGGAR</sequence>
<dbReference type="Proteomes" id="UP000184356">
    <property type="component" value="Unassembled WGS sequence"/>
</dbReference>
<dbReference type="STRING" id="1036612.A0A1L9TPT4"/>
<dbReference type="InterPro" id="IPR000639">
    <property type="entry name" value="Epox_hydrolase-like"/>
</dbReference>
<keyword evidence="1" id="KW-1133">Transmembrane helix</keyword>
<keyword evidence="1" id="KW-0812">Transmembrane</keyword>
<dbReference type="EMBL" id="KV878584">
    <property type="protein sequence ID" value="OJJ61405.1"/>
    <property type="molecule type" value="Genomic_DNA"/>
</dbReference>
<dbReference type="PRINTS" id="PR00412">
    <property type="entry name" value="EPOXHYDRLASE"/>
</dbReference>
<feature type="domain" description="AB hydrolase-1" evidence="2">
    <location>
        <begin position="166"/>
        <end position="267"/>
    </location>
</feature>
<dbReference type="PANTHER" id="PTHR43689:SF28">
    <property type="entry name" value="HALOALKANE DEHALOGENASE FAMILY PROTEIN (AFU_ORTHOLOGUE AFUA_8G01700)"/>
    <property type="match status" value="1"/>
</dbReference>
<name>A0A1L9TPT4_9EURO</name>
<evidence type="ECO:0000256" key="1">
    <source>
        <dbReference type="SAM" id="Phobius"/>
    </source>
</evidence>
<dbReference type="Pfam" id="PF00561">
    <property type="entry name" value="Abhydrolase_1"/>
    <property type="match status" value="1"/>
</dbReference>
<evidence type="ECO:0000313" key="4">
    <source>
        <dbReference type="Proteomes" id="UP000184356"/>
    </source>
</evidence>
<protein>
    <recommendedName>
        <fullName evidence="2">AB hydrolase-1 domain-containing protein</fullName>
    </recommendedName>
</protein>
<dbReference type="GeneID" id="63762699"/>
<evidence type="ECO:0000259" key="2">
    <source>
        <dbReference type="Pfam" id="PF00561"/>
    </source>
</evidence>
<dbReference type="GO" id="GO:0003824">
    <property type="term" value="F:catalytic activity"/>
    <property type="evidence" value="ECO:0007669"/>
    <property type="project" value="InterPro"/>
</dbReference>
<feature type="transmembrane region" description="Helical" evidence="1">
    <location>
        <begin position="46"/>
        <end position="69"/>
    </location>
</feature>
<dbReference type="AlphaFoldDB" id="A0A1L9TPT4"/>
<dbReference type="InterPro" id="IPR000073">
    <property type="entry name" value="AB_hydrolase_1"/>
</dbReference>
<keyword evidence="1" id="KW-0472">Membrane</keyword>
<dbReference type="VEuPathDB" id="FungiDB:ASPSYDRAFT_43343"/>
<accession>A0A1L9TPT4</accession>
<dbReference type="SUPFAM" id="SSF53474">
    <property type="entry name" value="alpha/beta-Hydrolases"/>
    <property type="match status" value="1"/>
</dbReference>
<dbReference type="RefSeq" id="XP_040705211.1">
    <property type="nucleotide sequence ID" value="XM_040846626.1"/>
</dbReference>
<dbReference type="Gene3D" id="3.40.50.1820">
    <property type="entry name" value="alpha/beta hydrolase"/>
    <property type="match status" value="1"/>
</dbReference>
<proteinExistence type="predicted"/>
<reference evidence="4" key="1">
    <citation type="journal article" date="2017" name="Genome Biol.">
        <title>Comparative genomics reveals high biological diversity and specific adaptations in the industrially and medically important fungal genus Aspergillus.</title>
        <authorList>
            <person name="de Vries R.P."/>
            <person name="Riley R."/>
            <person name="Wiebenga A."/>
            <person name="Aguilar-Osorio G."/>
            <person name="Amillis S."/>
            <person name="Uchima C.A."/>
            <person name="Anderluh G."/>
            <person name="Asadollahi M."/>
            <person name="Askin M."/>
            <person name="Barry K."/>
            <person name="Battaglia E."/>
            <person name="Bayram O."/>
            <person name="Benocci T."/>
            <person name="Braus-Stromeyer S.A."/>
            <person name="Caldana C."/>
            <person name="Canovas D."/>
            <person name="Cerqueira G.C."/>
            <person name="Chen F."/>
            <person name="Chen W."/>
            <person name="Choi C."/>
            <person name="Clum A."/>
            <person name="Dos Santos R.A."/>
            <person name="Damasio A.R."/>
            <person name="Diallinas G."/>
            <person name="Emri T."/>
            <person name="Fekete E."/>
            <person name="Flipphi M."/>
            <person name="Freyberg S."/>
            <person name="Gallo A."/>
            <person name="Gournas C."/>
            <person name="Habgood R."/>
            <person name="Hainaut M."/>
            <person name="Harispe M.L."/>
            <person name="Henrissat B."/>
            <person name="Hilden K.S."/>
            <person name="Hope R."/>
            <person name="Hossain A."/>
            <person name="Karabika E."/>
            <person name="Karaffa L."/>
            <person name="Karanyi Z."/>
            <person name="Krasevec N."/>
            <person name="Kuo A."/>
            <person name="Kusch H."/>
            <person name="LaButti K."/>
            <person name="Lagendijk E.L."/>
            <person name="Lapidus A."/>
            <person name="Levasseur A."/>
            <person name="Lindquist E."/>
            <person name="Lipzen A."/>
            <person name="Logrieco A.F."/>
            <person name="MacCabe A."/>
            <person name="Maekelae M.R."/>
            <person name="Malavazi I."/>
            <person name="Melin P."/>
            <person name="Meyer V."/>
            <person name="Mielnichuk N."/>
            <person name="Miskei M."/>
            <person name="Molnar A.P."/>
            <person name="Mule G."/>
            <person name="Ngan C.Y."/>
            <person name="Orejas M."/>
            <person name="Orosz E."/>
            <person name="Ouedraogo J.P."/>
            <person name="Overkamp K.M."/>
            <person name="Park H.-S."/>
            <person name="Perrone G."/>
            <person name="Piumi F."/>
            <person name="Punt P.J."/>
            <person name="Ram A.F."/>
            <person name="Ramon A."/>
            <person name="Rauscher S."/>
            <person name="Record E."/>
            <person name="Riano-Pachon D.M."/>
            <person name="Robert V."/>
            <person name="Roehrig J."/>
            <person name="Ruller R."/>
            <person name="Salamov A."/>
            <person name="Salih N.S."/>
            <person name="Samson R.A."/>
            <person name="Sandor E."/>
            <person name="Sanguinetti M."/>
            <person name="Schuetze T."/>
            <person name="Sepcic K."/>
            <person name="Shelest E."/>
            <person name="Sherlock G."/>
            <person name="Sophianopoulou V."/>
            <person name="Squina F.M."/>
            <person name="Sun H."/>
            <person name="Susca A."/>
            <person name="Todd R.B."/>
            <person name="Tsang A."/>
            <person name="Unkles S.E."/>
            <person name="van de Wiele N."/>
            <person name="van Rossen-Uffink D."/>
            <person name="Oliveira J.V."/>
            <person name="Vesth T.C."/>
            <person name="Visser J."/>
            <person name="Yu J.-H."/>
            <person name="Zhou M."/>
            <person name="Andersen M.R."/>
            <person name="Archer D.B."/>
            <person name="Baker S.E."/>
            <person name="Benoit I."/>
            <person name="Brakhage A.A."/>
            <person name="Braus G.H."/>
            <person name="Fischer R."/>
            <person name="Frisvad J.C."/>
            <person name="Goldman G.H."/>
            <person name="Houbraken J."/>
            <person name="Oakley B."/>
            <person name="Pocsi I."/>
            <person name="Scazzocchio C."/>
            <person name="Seiboth B."/>
            <person name="vanKuyk P.A."/>
            <person name="Wortman J."/>
            <person name="Dyer P.S."/>
            <person name="Grigoriev I.V."/>
        </authorList>
    </citation>
    <scope>NUCLEOTIDE SEQUENCE [LARGE SCALE GENOMIC DNA]</scope>
    <source>
        <strain evidence="4">CBS 593.65</strain>
    </source>
</reference>
<evidence type="ECO:0000313" key="3">
    <source>
        <dbReference type="EMBL" id="OJJ61405.1"/>
    </source>
</evidence>
<dbReference type="PANTHER" id="PTHR43689">
    <property type="entry name" value="HYDROLASE"/>
    <property type="match status" value="1"/>
</dbReference>
<dbReference type="InterPro" id="IPR029058">
    <property type="entry name" value="AB_hydrolase_fold"/>
</dbReference>
<organism evidence="3 4">
    <name type="scientific">Aspergillus sydowii CBS 593.65</name>
    <dbReference type="NCBI Taxonomy" id="1036612"/>
    <lineage>
        <taxon>Eukaryota</taxon>
        <taxon>Fungi</taxon>
        <taxon>Dikarya</taxon>
        <taxon>Ascomycota</taxon>
        <taxon>Pezizomycotina</taxon>
        <taxon>Eurotiomycetes</taxon>
        <taxon>Eurotiomycetidae</taxon>
        <taxon>Eurotiales</taxon>
        <taxon>Aspergillaceae</taxon>
        <taxon>Aspergillus</taxon>
        <taxon>Aspergillus subgen. Nidulantes</taxon>
    </lineage>
</organism>
<feature type="transmembrane region" description="Helical" evidence="1">
    <location>
        <begin position="20"/>
        <end position="39"/>
    </location>
</feature>
<dbReference type="OrthoDB" id="284184at2759"/>